<dbReference type="AlphaFoldDB" id="A0A8S4PFQ3"/>
<dbReference type="OrthoDB" id="428346at2759"/>
<dbReference type="Proteomes" id="UP000749559">
    <property type="component" value="Unassembled WGS sequence"/>
</dbReference>
<dbReference type="Gene3D" id="3.40.50.11350">
    <property type="match status" value="1"/>
</dbReference>
<name>A0A8S4PFQ3_OWEFU</name>
<sequence>MAPRSPVTVKSYKTEDLIPDDEHIREKYKNYDRIAFLGPNTIDHFSRFSELPIYKAQLKQFPFQIGEKKCSMYKTVFEKLFKLNPRLEKKFQKLAAKAKPTKDHKLICAQIRTGPNPSIPNDTGGTRTAKNDIVKFWSFLKSNIIRNKTTVFVTGDSDEVQKTARDTFGQIFMEVEGEITHTSRSKFDKACSGMDKVILDFHMLALCDVAMVSRSGFGWLTQCMNKNKDAIVYRMNNTGDVHIWDDR</sequence>
<dbReference type="EMBL" id="CAIIXF020000008">
    <property type="protein sequence ID" value="CAH1793120.1"/>
    <property type="molecule type" value="Genomic_DNA"/>
</dbReference>
<evidence type="ECO:0000313" key="2">
    <source>
        <dbReference type="Proteomes" id="UP000749559"/>
    </source>
</evidence>
<keyword evidence="2" id="KW-1185">Reference proteome</keyword>
<feature type="non-terminal residue" evidence="1">
    <location>
        <position position="247"/>
    </location>
</feature>
<gene>
    <name evidence="1" type="ORF">OFUS_LOCUS18007</name>
</gene>
<reference evidence="1" key="1">
    <citation type="submission" date="2022-03" db="EMBL/GenBank/DDBJ databases">
        <authorList>
            <person name="Martin C."/>
        </authorList>
    </citation>
    <scope>NUCLEOTIDE SEQUENCE</scope>
</reference>
<evidence type="ECO:0000313" key="1">
    <source>
        <dbReference type="EMBL" id="CAH1793120.1"/>
    </source>
</evidence>
<accession>A0A8S4PFQ3</accession>
<organism evidence="1 2">
    <name type="scientific">Owenia fusiformis</name>
    <name type="common">Polychaete worm</name>
    <dbReference type="NCBI Taxonomy" id="6347"/>
    <lineage>
        <taxon>Eukaryota</taxon>
        <taxon>Metazoa</taxon>
        <taxon>Spiralia</taxon>
        <taxon>Lophotrochozoa</taxon>
        <taxon>Annelida</taxon>
        <taxon>Polychaeta</taxon>
        <taxon>Sedentaria</taxon>
        <taxon>Canalipalpata</taxon>
        <taxon>Sabellida</taxon>
        <taxon>Oweniida</taxon>
        <taxon>Oweniidae</taxon>
        <taxon>Owenia</taxon>
    </lineage>
</organism>
<comment type="caution">
    <text evidence="1">The sequence shown here is derived from an EMBL/GenBank/DDBJ whole genome shotgun (WGS) entry which is preliminary data.</text>
</comment>
<proteinExistence type="predicted"/>
<protein>
    <submittedName>
        <fullName evidence="1">Uncharacterized protein</fullName>
    </submittedName>
</protein>